<dbReference type="RefSeq" id="XP_026190627.1">
    <property type="nucleotide sequence ID" value="XM_026334842.1"/>
</dbReference>
<accession>A0A6P6RSY1</accession>
<dbReference type="GeneID" id="34624517"/>
<dbReference type="OrthoDB" id="10680879at2759"/>
<organism evidence="2 3">
    <name type="scientific">Cyclospora cayetanensis</name>
    <dbReference type="NCBI Taxonomy" id="88456"/>
    <lineage>
        <taxon>Eukaryota</taxon>
        <taxon>Sar</taxon>
        <taxon>Alveolata</taxon>
        <taxon>Apicomplexa</taxon>
        <taxon>Conoidasida</taxon>
        <taxon>Coccidia</taxon>
        <taxon>Eucoccidiorida</taxon>
        <taxon>Eimeriorina</taxon>
        <taxon>Eimeriidae</taxon>
        <taxon>Cyclospora</taxon>
    </lineage>
</organism>
<feature type="region of interest" description="Disordered" evidence="1">
    <location>
        <begin position="251"/>
        <end position="280"/>
    </location>
</feature>
<evidence type="ECO:0000313" key="3">
    <source>
        <dbReference type="RefSeq" id="XP_026190627.1"/>
    </source>
</evidence>
<reference evidence="3" key="1">
    <citation type="submission" date="2025-08" db="UniProtKB">
        <authorList>
            <consortium name="RefSeq"/>
        </authorList>
    </citation>
    <scope>IDENTIFICATION</scope>
</reference>
<proteinExistence type="predicted"/>
<feature type="region of interest" description="Disordered" evidence="1">
    <location>
        <begin position="436"/>
        <end position="457"/>
    </location>
</feature>
<keyword evidence="2" id="KW-1185">Reference proteome</keyword>
<feature type="compositionally biased region" description="Basic residues" evidence="1">
    <location>
        <begin position="446"/>
        <end position="457"/>
    </location>
</feature>
<feature type="compositionally biased region" description="Polar residues" evidence="1">
    <location>
        <begin position="251"/>
        <end position="273"/>
    </location>
</feature>
<name>A0A6P6RSY1_9EIME</name>
<dbReference type="Proteomes" id="UP000515125">
    <property type="component" value="Unplaced"/>
</dbReference>
<evidence type="ECO:0000256" key="1">
    <source>
        <dbReference type="SAM" id="MobiDB-lite"/>
    </source>
</evidence>
<protein>
    <submittedName>
        <fullName evidence="3">Uncharacterized protein LOC34624517</fullName>
    </submittedName>
</protein>
<gene>
    <name evidence="3" type="primary">LOC34624517</name>
</gene>
<dbReference type="AlphaFoldDB" id="A0A6P6RSY1"/>
<evidence type="ECO:0000313" key="2">
    <source>
        <dbReference type="Proteomes" id="UP000515125"/>
    </source>
</evidence>
<dbReference type="CDD" id="cd20524">
    <property type="entry name" value="CYCLIN_CCNH_rpt1"/>
    <property type="match status" value="1"/>
</dbReference>
<dbReference type="InterPro" id="IPR036915">
    <property type="entry name" value="Cyclin-like_sf"/>
</dbReference>
<feature type="compositionally biased region" description="Low complexity" evidence="1">
    <location>
        <begin position="1"/>
        <end position="18"/>
    </location>
</feature>
<dbReference type="SUPFAM" id="SSF47954">
    <property type="entry name" value="Cyclin-like"/>
    <property type="match status" value="1"/>
</dbReference>
<dbReference type="Gene3D" id="1.10.472.10">
    <property type="entry name" value="Cyclin-like"/>
    <property type="match status" value="1"/>
</dbReference>
<sequence>MEASAVAVAPPSSATVSSKEGFPKQQTPAETQESTPSKASGEEEGSRSALAAAHGTPRSSPACWPFISSHHREWLFTAEELQQKRKEVHAQALERLAAVDAAATADAPTAEDLLLLQRYFALQLLFIFRRKGLKAFALETACLFFHRFFLSQSALAVDLRLALFSCLLLALKAVDIARHYTLGELLGDIEDLDLAGVVELELPVCAGLRFQLLTLHTREPINELIELLVNAAEAKYKQDVTRALTAGLSGSEAQHASDGNNLETRMTTGSKTGSADVGDPLDAAETQHLAVLQQLVLLQEDAEASCLLMCASPNLPLQHPPCQLALASLLGSSIRKELAQLGLDVEGTLRKHLVSMAAAAGASIPAAADSQQGGLTGSSREAQWLKIQQRVEAIVDELRTLRHVQRQIQTGALSQKMADLLGRAIDAAEILEGQGRAEGSGELRREKRRKKKKVKKE</sequence>
<feature type="compositionally biased region" description="Polar residues" evidence="1">
    <location>
        <begin position="24"/>
        <end position="38"/>
    </location>
</feature>
<feature type="region of interest" description="Disordered" evidence="1">
    <location>
        <begin position="1"/>
        <end position="58"/>
    </location>
</feature>